<protein>
    <submittedName>
        <fullName evidence="2">Uncharacterized protein</fullName>
    </submittedName>
</protein>
<keyword evidence="3" id="KW-1185">Reference proteome</keyword>
<sequence length="70" mass="7753">MRKNLYTKIINDIKICENAVNSAIENIYSKQSNDNIIDIKKSKNKKVNKVIAASLVAAMLVSGGEFNVLL</sequence>
<comment type="caution">
    <text evidence="2">The sequence shown here is derived from an EMBL/GenBank/DDBJ whole genome shotgun (WGS) entry which is preliminary data.</text>
</comment>
<evidence type="ECO:0000313" key="2">
    <source>
        <dbReference type="EMBL" id="MBC5728194.1"/>
    </source>
</evidence>
<keyword evidence="1" id="KW-0472">Membrane</keyword>
<keyword evidence="1" id="KW-1133">Transmembrane helix</keyword>
<gene>
    <name evidence="2" type="ORF">H8R91_06625</name>
</gene>
<dbReference type="EMBL" id="JACOPS010000002">
    <property type="protein sequence ID" value="MBC5728194.1"/>
    <property type="molecule type" value="Genomic_DNA"/>
</dbReference>
<evidence type="ECO:0000313" key="3">
    <source>
        <dbReference type="Proteomes" id="UP000636755"/>
    </source>
</evidence>
<reference evidence="2 3" key="1">
    <citation type="submission" date="2020-08" db="EMBL/GenBank/DDBJ databases">
        <title>Genome public.</title>
        <authorList>
            <person name="Liu C."/>
            <person name="Sun Q."/>
        </authorList>
    </citation>
    <scope>NUCLEOTIDE SEQUENCE [LARGE SCALE GENOMIC DNA]</scope>
    <source>
        <strain evidence="2 3">NSJ-71</strain>
    </source>
</reference>
<evidence type="ECO:0000256" key="1">
    <source>
        <dbReference type="SAM" id="Phobius"/>
    </source>
</evidence>
<accession>A0ABR7HKX7</accession>
<keyword evidence="1" id="KW-0812">Transmembrane</keyword>
<dbReference type="Proteomes" id="UP000636755">
    <property type="component" value="Unassembled WGS sequence"/>
</dbReference>
<proteinExistence type="predicted"/>
<dbReference type="RefSeq" id="WP_186935352.1">
    <property type="nucleotide sequence ID" value="NZ_JACOPS010000002.1"/>
</dbReference>
<organism evidence="2 3">
    <name type="scientific">Ruminococcus intestinalis</name>
    <dbReference type="NCBI Taxonomy" id="2763066"/>
    <lineage>
        <taxon>Bacteria</taxon>
        <taxon>Bacillati</taxon>
        <taxon>Bacillota</taxon>
        <taxon>Clostridia</taxon>
        <taxon>Eubacteriales</taxon>
        <taxon>Oscillospiraceae</taxon>
        <taxon>Ruminococcus</taxon>
    </lineage>
</organism>
<name>A0ABR7HKX7_9FIRM</name>
<feature type="transmembrane region" description="Helical" evidence="1">
    <location>
        <begin position="50"/>
        <end position="69"/>
    </location>
</feature>